<dbReference type="EMBL" id="PVEP01000004">
    <property type="protein sequence ID" value="PQV56773.1"/>
    <property type="molecule type" value="Genomic_DNA"/>
</dbReference>
<protein>
    <submittedName>
        <fullName evidence="2">Putative endonuclease</fullName>
    </submittedName>
</protein>
<organism evidence="2 3">
    <name type="scientific">Albidovulum denitrificans</name>
    <dbReference type="NCBI Taxonomy" id="404881"/>
    <lineage>
        <taxon>Bacteria</taxon>
        <taxon>Pseudomonadati</taxon>
        <taxon>Pseudomonadota</taxon>
        <taxon>Alphaproteobacteria</taxon>
        <taxon>Rhodobacterales</taxon>
        <taxon>Paracoccaceae</taxon>
        <taxon>Albidovulum</taxon>
    </lineage>
</organism>
<dbReference type="GO" id="GO:0003676">
    <property type="term" value="F:nucleic acid binding"/>
    <property type="evidence" value="ECO:0007669"/>
    <property type="project" value="InterPro"/>
</dbReference>
<reference evidence="2 3" key="1">
    <citation type="submission" date="2018-02" db="EMBL/GenBank/DDBJ databases">
        <title>Genomic Encyclopedia of Archaeal and Bacterial Type Strains, Phase II (KMG-II): from individual species to whole genera.</title>
        <authorList>
            <person name="Goeker M."/>
        </authorList>
    </citation>
    <scope>NUCLEOTIDE SEQUENCE [LARGE SCALE GENOMIC DNA]</scope>
    <source>
        <strain evidence="2 3">DSM 18921</strain>
    </source>
</reference>
<dbReference type="SUPFAM" id="SSF52980">
    <property type="entry name" value="Restriction endonuclease-like"/>
    <property type="match status" value="1"/>
</dbReference>
<dbReference type="AlphaFoldDB" id="A0A2S8S7L9"/>
<accession>A0A2S8S7L9</accession>
<name>A0A2S8S7L9_9RHOB</name>
<dbReference type="InterPro" id="IPR011856">
    <property type="entry name" value="tRNA_endonuc-like_dom_sf"/>
</dbReference>
<gene>
    <name evidence="2" type="ORF">LX70_02347</name>
</gene>
<comment type="similarity">
    <text evidence="1">Belongs to the UPF0102 family.</text>
</comment>
<proteinExistence type="inferred from homology"/>
<keyword evidence="2" id="KW-0378">Hydrolase</keyword>
<dbReference type="Proteomes" id="UP000238338">
    <property type="component" value="Unassembled WGS sequence"/>
</dbReference>
<sequence>MTVFVEVKSAPDFARAAESLGPRQMARIRAAASEFAATLPAGQDSDMRFDVALVDGIGRIEIIVNALGP</sequence>
<evidence type="ECO:0000256" key="1">
    <source>
        <dbReference type="ARBA" id="ARBA00006738"/>
    </source>
</evidence>
<dbReference type="InterPro" id="IPR003509">
    <property type="entry name" value="UPF0102_YraN-like"/>
</dbReference>
<keyword evidence="2" id="KW-0255">Endonuclease</keyword>
<evidence type="ECO:0000313" key="2">
    <source>
        <dbReference type="EMBL" id="PQV56773.1"/>
    </source>
</evidence>
<dbReference type="Pfam" id="PF02021">
    <property type="entry name" value="UPF0102"/>
    <property type="match status" value="1"/>
</dbReference>
<dbReference type="GO" id="GO:0004519">
    <property type="term" value="F:endonuclease activity"/>
    <property type="evidence" value="ECO:0007669"/>
    <property type="project" value="UniProtKB-KW"/>
</dbReference>
<dbReference type="InterPro" id="IPR011335">
    <property type="entry name" value="Restrct_endonuc-II-like"/>
</dbReference>
<evidence type="ECO:0000313" key="3">
    <source>
        <dbReference type="Proteomes" id="UP000238338"/>
    </source>
</evidence>
<keyword evidence="2" id="KW-0540">Nuclease</keyword>
<dbReference type="Gene3D" id="3.40.1350.10">
    <property type="match status" value="1"/>
</dbReference>
<comment type="caution">
    <text evidence="2">The sequence shown here is derived from an EMBL/GenBank/DDBJ whole genome shotgun (WGS) entry which is preliminary data.</text>
</comment>
<keyword evidence="3" id="KW-1185">Reference proteome</keyword>